<protein>
    <submittedName>
        <fullName evidence="2 3">Uncharacterized protein LOC102380745</fullName>
    </submittedName>
</protein>
<reference evidence="2 3" key="1">
    <citation type="submission" date="2025-04" db="UniProtKB">
        <authorList>
            <consortium name="RefSeq"/>
        </authorList>
    </citation>
    <scope>IDENTIFICATION</scope>
</reference>
<dbReference type="Proteomes" id="UP000189705">
    <property type="component" value="Unplaced"/>
</dbReference>
<evidence type="ECO:0000313" key="2">
    <source>
        <dbReference type="RefSeq" id="XP_025062399.1"/>
    </source>
</evidence>
<dbReference type="RefSeq" id="XP_025062400.1">
    <property type="nucleotide sequence ID" value="XM_025206615.1"/>
</dbReference>
<dbReference type="RefSeq" id="XP_025062399.1">
    <property type="nucleotide sequence ID" value="XM_025206614.1"/>
</dbReference>
<dbReference type="KEGG" id="asn:102380745"/>
<organism evidence="1 3">
    <name type="scientific">Alligator sinensis</name>
    <name type="common">Chinese alligator</name>
    <dbReference type="NCBI Taxonomy" id="38654"/>
    <lineage>
        <taxon>Eukaryota</taxon>
        <taxon>Metazoa</taxon>
        <taxon>Chordata</taxon>
        <taxon>Craniata</taxon>
        <taxon>Vertebrata</taxon>
        <taxon>Euteleostomi</taxon>
        <taxon>Archelosauria</taxon>
        <taxon>Archosauria</taxon>
        <taxon>Crocodylia</taxon>
        <taxon>Alligatoridae</taxon>
        <taxon>Alligatorinae</taxon>
        <taxon>Alligator</taxon>
    </lineage>
</organism>
<evidence type="ECO:0000313" key="1">
    <source>
        <dbReference type="Proteomes" id="UP000189705"/>
    </source>
</evidence>
<keyword evidence="1" id="KW-1185">Reference proteome</keyword>
<name>A0A3Q0GW47_ALLSI</name>
<dbReference type="GeneID" id="102380745"/>
<evidence type="ECO:0000313" key="3">
    <source>
        <dbReference type="RefSeq" id="XP_025062400.1"/>
    </source>
</evidence>
<gene>
    <name evidence="2 3" type="primary">LOC102380745</name>
</gene>
<accession>A0A3Q0GW47</accession>
<proteinExistence type="predicted"/>
<sequence>MLYTYVPAQTAWVELAWLLPDLTACQGLGVGEGVQEEEGWGPSQASVVLCFTPFPCTPSPSTQPGQCRAMFLRAILGHMSAAGMVPAQPDHVLRICGEGSRPGPVSHLGSARSVPCCVPTCCFGPCQCSFCGSSLTWLGCVPGTQGWAGAAPAAPTWHSPKQCVGTQYGTGAWPPTRHQPGRDWITCSSWPSSPAPAPPPTGRSLPEFRLTGHTAVCRQPHQAEAWSGAQRPACLVAYTWGWRAGQGGCCRSWLAWGREQGKRRQETGAAGQIQLSFRRAARGPVKPFGGPHSACGLYFAYPWPTRTSREGGLRDV</sequence>
<dbReference type="AlphaFoldDB" id="A0A3Q0GW47"/>